<feature type="region of interest" description="Disordered" evidence="1">
    <location>
        <begin position="86"/>
        <end position="107"/>
    </location>
</feature>
<gene>
    <name evidence="2" type="ORF">FOL47_001400</name>
</gene>
<evidence type="ECO:0000313" key="2">
    <source>
        <dbReference type="EMBL" id="KAF4650161.1"/>
    </source>
</evidence>
<name>A0A7J6KUD5_PERCH</name>
<reference evidence="2 3" key="1">
    <citation type="submission" date="2020-04" db="EMBL/GenBank/DDBJ databases">
        <title>Perkinsus chesapeaki whole genome sequence.</title>
        <authorList>
            <person name="Bogema D.R."/>
        </authorList>
    </citation>
    <scope>NUCLEOTIDE SEQUENCE [LARGE SCALE GENOMIC DNA]</scope>
    <source>
        <strain evidence="2">ATCC PRA-425</strain>
    </source>
</reference>
<dbReference type="EMBL" id="JAAPAO010001327">
    <property type="protein sequence ID" value="KAF4650161.1"/>
    <property type="molecule type" value="Genomic_DNA"/>
</dbReference>
<feature type="compositionally biased region" description="Polar residues" evidence="1">
    <location>
        <begin position="86"/>
        <end position="96"/>
    </location>
</feature>
<dbReference type="AlphaFoldDB" id="A0A7J6KUD5"/>
<keyword evidence="3" id="KW-1185">Reference proteome</keyword>
<accession>A0A7J6KUD5</accession>
<comment type="caution">
    <text evidence="2">The sequence shown here is derived from an EMBL/GenBank/DDBJ whole genome shotgun (WGS) entry which is preliminary data.</text>
</comment>
<dbReference type="Proteomes" id="UP000591131">
    <property type="component" value="Unassembled WGS sequence"/>
</dbReference>
<evidence type="ECO:0000313" key="3">
    <source>
        <dbReference type="Proteomes" id="UP000591131"/>
    </source>
</evidence>
<organism evidence="2 3">
    <name type="scientific">Perkinsus chesapeaki</name>
    <name type="common">Clam parasite</name>
    <name type="synonym">Perkinsus andrewsi</name>
    <dbReference type="NCBI Taxonomy" id="330153"/>
    <lineage>
        <taxon>Eukaryota</taxon>
        <taxon>Sar</taxon>
        <taxon>Alveolata</taxon>
        <taxon>Perkinsozoa</taxon>
        <taxon>Perkinsea</taxon>
        <taxon>Perkinsida</taxon>
        <taxon>Perkinsidae</taxon>
        <taxon>Perkinsus</taxon>
    </lineage>
</organism>
<protein>
    <submittedName>
        <fullName evidence="2">Uncharacterized protein</fullName>
    </submittedName>
</protein>
<evidence type="ECO:0000256" key="1">
    <source>
        <dbReference type="SAM" id="MobiDB-lite"/>
    </source>
</evidence>
<proteinExistence type="predicted"/>
<sequence length="250" mass="27040">MPRKSVDYVLYTLRVPQAVRGYKIPSGETPRCSWLQVGLAKMTSLGYLDLLHDLIRLDRVRQLANAHRKTGHIPTNSKTINAANSVAATQSAPDNRQQPHKGGKGIAPVPWKKGDAIIVTEALALVETAVKITASTNRRYPRCSAEGKHHPFHCPGPLSSEGSKAVEEKIKSPTTTLTLQNVLIAGTTTPVSTSPLRSTTVRVLSLNGSVPITGLFDTETEMTAISQNTMDTLVREGVEVPQPKLYSTNG</sequence>